<evidence type="ECO:0000256" key="6">
    <source>
        <dbReference type="ARBA" id="ARBA00022840"/>
    </source>
</evidence>
<dbReference type="InterPro" id="IPR014729">
    <property type="entry name" value="Rossmann-like_a/b/a_fold"/>
</dbReference>
<dbReference type="GO" id="GO:0015940">
    <property type="term" value="P:pantothenate biosynthetic process"/>
    <property type="evidence" value="ECO:0007669"/>
    <property type="project" value="UniProtKB-UniRule"/>
</dbReference>
<dbReference type="InterPro" id="IPR042176">
    <property type="entry name" value="Pantoate_ligase_C"/>
</dbReference>
<dbReference type="UniPathway" id="UPA00028">
    <property type="reaction ID" value="UER00005"/>
</dbReference>
<comment type="subcellular location">
    <subcellularLocation>
        <location evidence="8">Cytoplasm</location>
    </subcellularLocation>
</comment>
<accession>A0A450SL49</accession>
<dbReference type="GO" id="GO:0005524">
    <property type="term" value="F:ATP binding"/>
    <property type="evidence" value="ECO:0007669"/>
    <property type="project" value="UniProtKB-KW"/>
</dbReference>
<dbReference type="EMBL" id="CAADEX010000046">
    <property type="protein sequence ID" value="VFJ54328.1"/>
    <property type="molecule type" value="Genomic_DNA"/>
</dbReference>
<keyword evidence="4 8" id="KW-0566">Pantothenate biosynthesis</keyword>
<feature type="active site" description="Proton donor" evidence="8">
    <location>
        <position position="37"/>
    </location>
</feature>
<protein>
    <recommendedName>
        <fullName evidence="8">Pantothenate synthetase</fullName>
        <shortName evidence="8">PS</shortName>
        <ecNumber evidence="8">6.3.2.1</ecNumber>
    </recommendedName>
    <alternativeName>
        <fullName evidence="8">Pantoate--beta-alanine ligase</fullName>
    </alternativeName>
    <alternativeName>
        <fullName evidence="8">Pantoate-activating enzyme</fullName>
    </alternativeName>
</protein>
<evidence type="ECO:0000256" key="3">
    <source>
        <dbReference type="ARBA" id="ARBA00022598"/>
    </source>
</evidence>
<dbReference type="HAMAP" id="MF_00158">
    <property type="entry name" value="PanC"/>
    <property type="match status" value="1"/>
</dbReference>
<evidence type="ECO:0000256" key="2">
    <source>
        <dbReference type="ARBA" id="ARBA00009256"/>
    </source>
</evidence>
<keyword evidence="5 8" id="KW-0547">Nucleotide-binding</keyword>
<feature type="binding site" evidence="8">
    <location>
        <position position="178"/>
    </location>
    <ligand>
        <name>ATP</name>
        <dbReference type="ChEBI" id="CHEBI:30616"/>
    </ligand>
</feature>
<dbReference type="SUPFAM" id="SSF52374">
    <property type="entry name" value="Nucleotidylyl transferase"/>
    <property type="match status" value="1"/>
</dbReference>
<evidence type="ECO:0000256" key="5">
    <source>
        <dbReference type="ARBA" id="ARBA00022741"/>
    </source>
</evidence>
<comment type="similarity">
    <text evidence="2 8">Belongs to the pantothenate synthetase family.</text>
</comment>
<name>A0A450SL49_9GAMM</name>
<feature type="binding site" evidence="8">
    <location>
        <position position="155"/>
    </location>
    <ligand>
        <name>(R)-pantoate</name>
        <dbReference type="ChEBI" id="CHEBI:15980"/>
    </ligand>
</feature>
<dbReference type="InterPro" id="IPR004821">
    <property type="entry name" value="Cyt_trans-like"/>
</dbReference>
<comment type="function">
    <text evidence="8">Catalyzes the condensation of pantoate with beta-alanine in an ATP-dependent reaction via a pantoyl-adenylate intermediate.</text>
</comment>
<feature type="binding site" evidence="8">
    <location>
        <begin position="186"/>
        <end position="189"/>
    </location>
    <ligand>
        <name>ATP</name>
        <dbReference type="ChEBI" id="CHEBI:30616"/>
    </ligand>
</feature>
<proteinExistence type="inferred from homology"/>
<feature type="binding site" evidence="8">
    <location>
        <position position="61"/>
    </location>
    <ligand>
        <name>beta-alanine</name>
        <dbReference type="ChEBI" id="CHEBI:57966"/>
    </ligand>
</feature>
<feature type="binding site" evidence="8">
    <location>
        <position position="61"/>
    </location>
    <ligand>
        <name>(R)-pantoate</name>
        <dbReference type="ChEBI" id="CHEBI:15980"/>
    </ligand>
</feature>
<dbReference type="PANTHER" id="PTHR21299">
    <property type="entry name" value="CYTIDYLATE KINASE/PANTOATE-BETA-ALANINE LIGASE"/>
    <property type="match status" value="1"/>
</dbReference>
<dbReference type="FunFam" id="3.40.50.620:FF:000013">
    <property type="entry name" value="Pantothenate synthetase"/>
    <property type="match status" value="1"/>
</dbReference>
<evidence type="ECO:0000256" key="8">
    <source>
        <dbReference type="HAMAP-Rule" id="MF_00158"/>
    </source>
</evidence>
<evidence type="ECO:0000256" key="4">
    <source>
        <dbReference type="ARBA" id="ARBA00022655"/>
    </source>
</evidence>
<comment type="pathway">
    <text evidence="1 8">Cofactor biosynthesis; (R)-pantothenate biosynthesis; (R)-pantothenate from (R)-pantoate and beta-alanine: step 1/1.</text>
</comment>
<dbReference type="NCBIfam" id="TIGR00125">
    <property type="entry name" value="cyt_tran_rel"/>
    <property type="match status" value="1"/>
</dbReference>
<dbReference type="NCBIfam" id="TIGR00018">
    <property type="entry name" value="panC"/>
    <property type="match status" value="1"/>
</dbReference>
<comment type="miscellaneous">
    <text evidence="8">The reaction proceeds by a bi uni uni bi ping pong mechanism.</text>
</comment>
<dbReference type="GO" id="GO:0004592">
    <property type="term" value="F:pantoate-beta-alanine ligase activity"/>
    <property type="evidence" value="ECO:0007669"/>
    <property type="project" value="UniProtKB-UniRule"/>
</dbReference>
<dbReference type="FunFam" id="3.30.1300.10:FF:000001">
    <property type="entry name" value="Pantothenate synthetase"/>
    <property type="match status" value="1"/>
</dbReference>
<dbReference type="GO" id="GO:0005829">
    <property type="term" value="C:cytosol"/>
    <property type="evidence" value="ECO:0007669"/>
    <property type="project" value="TreeGrafter"/>
</dbReference>
<keyword evidence="6 8" id="KW-0067">ATP-binding</keyword>
<feature type="binding site" evidence="8">
    <location>
        <begin position="149"/>
        <end position="152"/>
    </location>
    <ligand>
        <name>ATP</name>
        <dbReference type="ChEBI" id="CHEBI:30616"/>
    </ligand>
</feature>
<dbReference type="EC" id="6.3.2.1" evidence="8"/>
<dbReference type="AlphaFoldDB" id="A0A450SL49"/>
<dbReference type="PANTHER" id="PTHR21299:SF1">
    <property type="entry name" value="PANTOATE--BETA-ALANINE LIGASE"/>
    <property type="match status" value="1"/>
</dbReference>
<dbReference type="Gene3D" id="3.40.50.620">
    <property type="entry name" value="HUPs"/>
    <property type="match status" value="1"/>
</dbReference>
<dbReference type="InterPro" id="IPR003721">
    <property type="entry name" value="Pantoate_ligase"/>
</dbReference>
<comment type="subunit">
    <text evidence="8">Homodimer.</text>
</comment>
<comment type="catalytic activity">
    <reaction evidence="7 8">
        <text>(R)-pantoate + beta-alanine + ATP = (R)-pantothenate + AMP + diphosphate + H(+)</text>
        <dbReference type="Rhea" id="RHEA:10912"/>
        <dbReference type="ChEBI" id="CHEBI:15378"/>
        <dbReference type="ChEBI" id="CHEBI:15980"/>
        <dbReference type="ChEBI" id="CHEBI:29032"/>
        <dbReference type="ChEBI" id="CHEBI:30616"/>
        <dbReference type="ChEBI" id="CHEBI:33019"/>
        <dbReference type="ChEBI" id="CHEBI:57966"/>
        <dbReference type="ChEBI" id="CHEBI:456215"/>
        <dbReference type="EC" id="6.3.2.1"/>
    </reaction>
</comment>
<evidence type="ECO:0000256" key="7">
    <source>
        <dbReference type="ARBA" id="ARBA00048258"/>
    </source>
</evidence>
<keyword evidence="3 8" id="KW-0436">Ligase</keyword>
<sequence>MDIVQDISRLRGLIGESRNRGLPVGFVPTMGNLHAGHLSMVEEIRRRGEFAVVSIFVNPFQFGPGEDYDSYPRTLDEDMEKLRRAGADLLFTPGVGDLYPEGLDRVTRVEVPEMGKTLCGQSRPTFFRGVTTVVSILLHLVGPDYALFGEKDYQQLLIIRRMVSDLKMPITIVPFPTVREEDGLAMSSRNRYLTFDERQRAPMLYKTLRAMGDSLAAGGSDHAAIRADGMDALTSAGFIPDYLEIRRATDLTPPEPGDRNLRILGAAWLGKARLIDNVGV</sequence>
<dbReference type="CDD" id="cd00560">
    <property type="entry name" value="PanC"/>
    <property type="match status" value="1"/>
</dbReference>
<dbReference type="Pfam" id="PF02569">
    <property type="entry name" value="Pantoate_ligase"/>
    <property type="match status" value="1"/>
</dbReference>
<gene>
    <name evidence="8" type="primary">panC</name>
    <name evidence="9" type="ORF">BECKDK2373B_GA0170837_104611</name>
</gene>
<evidence type="ECO:0000313" key="9">
    <source>
        <dbReference type="EMBL" id="VFJ54328.1"/>
    </source>
</evidence>
<evidence type="ECO:0000256" key="1">
    <source>
        <dbReference type="ARBA" id="ARBA00004990"/>
    </source>
</evidence>
<reference evidence="9" key="1">
    <citation type="submission" date="2019-02" db="EMBL/GenBank/DDBJ databases">
        <authorList>
            <person name="Gruber-Vodicka R. H."/>
            <person name="Seah K. B. B."/>
        </authorList>
    </citation>
    <scope>NUCLEOTIDE SEQUENCE</scope>
    <source>
        <strain evidence="9">BECK_DK47</strain>
    </source>
</reference>
<keyword evidence="8" id="KW-0963">Cytoplasm</keyword>
<dbReference type="Gene3D" id="3.30.1300.10">
    <property type="entry name" value="Pantoate-beta-alanine ligase, C-terminal domain"/>
    <property type="match status" value="1"/>
</dbReference>
<organism evidence="9">
    <name type="scientific">Candidatus Kentrum sp. DK</name>
    <dbReference type="NCBI Taxonomy" id="2126562"/>
    <lineage>
        <taxon>Bacteria</taxon>
        <taxon>Pseudomonadati</taxon>
        <taxon>Pseudomonadota</taxon>
        <taxon>Gammaproteobacteria</taxon>
        <taxon>Candidatus Kentrum</taxon>
    </lineage>
</organism>
<feature type="binding site" evidence="8">
    <location>
        <begin position="30"/>
        <end position="37"/>
    </location>
    <ligand>
        <name>ATP</name>
        <dbReference type="ChEBI" id="CHEBI:30616"/>
    </ligand>
</feature>